<dbReference type="AlphaFoldDB" id="A0A5S3Z925"/>
<feature type="coiled-coil region" evidence="1">
    <location>
        <begin position="21"/>
        <end position="72"/>
    </location>
</feature>
<sequence length="130" mass="14761">MIAASIVLLLAVLVIVLWLRTSQLARQMRALRQNMDTEKQASSQTQILRAEVSELRTALANMSNRIGQIQQRTEEVAQQQDTIREADPQARIYSRAVKMIELGAPMEEVMSECELPRAEAELLFSLHQKN</sequence>
<evidence type="ECO:0000313" key="2">
    <source>
        <dbReference type="EMBL" id="TMP88097.1"/>
    </source>
</evidence>
<evidence type="ECO:0000256" key="1">
    <source>
        <dbReference type="SAM" id="Coils"/>
    </source>
</evidence>
<evidence type="ECO:0000313" key="3">
    <source>
        <dbReference type="Proteomes" id="UP000305874"/>
    </source>
</evidence>
<gene>
    <name evidence="2" type="ORF">CWC05_04745</name>
</gene>
<protein>
    <submittedName>
        <fullName evidence="2">DUF2802 domain-containing protein</fullName>
    </submittedName>
</protein>
<comment type="caution">
    <text evidence="2">The sequence shown here is derived from an EMBL/GenBank/DDBJ whole genome shotgun (WGS) entry which is preliminary data.</text>
</comment>
<organism evidence="2 3">
    <name type="scientific">Pseudoalteromonas ruthenica</name>
    <dbReference type="NCBI Taxonomy" id="151081"/>
    <lineage>
        <taxon>Bacteria</taxon>
        <taxon>Pseudomonadati</taxon>
        <taxon>Pseudomonadota</taxon>
        <taxon>Gammaproteobacteria</taxon>
        <taxon>Alteromonadales</taxon>
        <taxon>Pseudoalteromonadaceae</taxon>
        <taxon>Pseudoalteromonas</taxon>
    </lineage>
</organism>
<proteinExistence type="predicted"/>
<dbReference type="Pfam" id="PF10975">
    <property type="entry name" value="DUF2802"/>
    <property type="match status" value="1"/>
</dbReference>
<reference evidence="2 3" key="1">
    <citation type="submission" date="2017-12" db="EMBL/GenBank/DDBJ databases">
        <authorList>
            <person name="Paulsen S."/>
            <person name="Gram L.K."/>
        </authorList>
    </citation>
    <scope>NUCLEOTIDE SEQUENCE [LARGE SCALE GENOMIC DNA]</scope>
    <source>
        <strain evidence="2 3">S2897</strain>
    </source>
</reference>
<reference evidence="3" key="2">
    <citation type="submission" date="2019-06" db="EMBL/GenBank/DDBJ databases">
        <title>Co-occurence of chitin degradation, pigmentation and bioactivity in marine Pseudoalteromonas.</title>
        <authorList>
            <person name="Sonnenschein E.C."/>
            <person name="Bech P.K."/>
        </authorList>
    </citation>
    <scope>NUCLEOTIDE SEQUENCE [LARGE SCALE GENOMIC DNA]</scope>
    <source>
        <strain evidence="3">S2897</strain>
    </source>
</reference>
<dbReference type="InterPro" id="IPR021244">
    <property type="entry name" value="DUF2802"/>
</dbReference>
<keyword evidence="1" id="KW-0175">Coiled coil</keyword>
<dbReference type="STRING" id="151081.TW72_16220"/>
<dbReference type="EMBL" id="PNCG01000003">
    <property type="protein sequence ID" value="TMP88097.1"/>
    <property type="molecule type" value="Genomic_DNA"/>
</dbReference>
<accession>A0A5S3Z925</accession>
<name>A0A5S3Z925_9GAMM</name>
<dbReference type="Proteomes" id="UP000305874">
    <property type="component" value="Unassembled WGS sequence"/>
</dbReference>